<feature type="domain" description="Dienelactone hydrolase" evidence="1">
    <location>
        <begin position="25"/>
        <end position="237"/>
    </location>
</feature>
<keyword evidence="3" id="KW-0378">Hydrolase</keyword>
<organism evidence="3 4">
    <name type="scientific">Pseudomonas yamanorum</name>
    <dbReference type="NCBI Taxonomy" id="515393"/>
    <lineage>
        <taxon>Bacteria</taxon>
        <taxon>Pseudomonadati</taxon>
        <taxon>Pseudomonadota</taxon>
        <taxon>Gammaproteobacteria</taxon>
        <taxon>Pseudomonadales</taxon>
        <taxon>Pseudomonadaceae</taxon>
        <taxon>Pseudomonas</taxon>
    </lineage>
</organism>
<dbReference type="GO" id="GO:0016787">
    <property type="term" value="F:hydrolase activity"/>
    <property type="evidence" value="ECO:0007669"/>
    <property type="project" value="UniProtKB-KW"/>
</dbReference>
<reference evidence="3 4" key="1">
    <citation type="submission" date="2020-04" db="EMBL/GenBank/DDBJ databases">
        <title>Molecular characterization of pseudomonads from Agaricus bisporus reveal novel blotch 2 pathogens in Western Europe.</title>
        <authorList>
            <person name="Taparia T."/>
            <person name="Krijger M."/>
            <person name="Haynes E."/>
            <person name="Elpinstone J.G."/>
            <person name="Noble R."/>
            <person name="Van Der Wolf J."/>
        </authorList>
    </citation>
    <scope>NUCLEOTIDE SEQUENCE [LARGE SCALE GENOMIC DNA]</scope>
    <source>
        <strain evidence="3 4">IPO3753</strain>
    </source>
</reference>
<evidence type="ECO:0000313" key="5">
    <source>
        <dbReference type="Proteomes" id="UP001224477"/>
    </source>
</evidence>
<dbReference type="EMBL" id="JACAQR010000065">
    <property type="protein sequence ID" value="NWD45885.1"/>
    <property type="molecule type" value="Genomic_DNA"/>
</dbReference>
<dbReference type="EMBL" id="JAVGXC010000004">
    <property type="protein sequence ID" value="MDR0188705.1"/>
    <property type="molecule type" value="Genomic_DNA"/>
</dbReference>
<dbReference type="GeneID" id="93512875"/>
<comment type="caution">
    <text evidence="3">The sequence shown here is derived from an EMBL/GenBank/DDBJ whole genome shotgun (WGS) entry which is preliminary data.</text>
</comment>
<dbReference type="OrthoDB" id="9787933at2"/>
<dbReference type="InterPro" id="IPR029058">
    <property type="entry name" value="AB_hydrolase_fold"/>
</dbReference>
<accession>A0A143GNB9</accession>
<dbReference type="SUPFAM" id="SSF53474">
    <property type="entry name" value="alpha/beta-Hydrolases"/>
    <property type="match status" value="1"/>
</dbReference>
<name>A0A143GNB9_9PSED</name>
<proteinExistence type="predicted"/>
<evidence type="ECO:0000313" key="3">
    <source>
        <dbReference type="EMBL" id="NWD45885.1"/>
    </source>
</evidence>
<dbReference type="AlphaFoldDB" id="A0A143GNB9"/>
<evidence type="ECO:0000313" key="4">
    <source>
        <dbReference type="Proteomes" id="UP000546584"/>
    </source>
</evidence>
<dbReference type="PANTHER" id="PTHR46623:SF6">
    <property type="entry name" value="ALPHA_BETA-HYDROLASES SUPERFAMILY PROTEIN"/>
    <property type="match status" value="1"/>
</dbReference>
<evidence type="ECO:0000313" key="2">
    <source>
        <dbReference type="EMBL" id="MDR0188705.1"/>
    </source>
</evidence>
<dbReference type="Pfam" id="PF01738">
    <property type="entry name" value="DLH"/>
    <property type="match status" value="1"/>
</dbReference>
<dbReference type="Proteomes" id="UP001224477">
    <property type="component" value="Unassembled WGS sequence"/>
</dbReference>
<gene>
    <name evidence="3" type="ORF">HX826_28770</name>
    <name evidence="2" type="ORF">RCO22_07115</name>
</gene>
<evidence type="ECO:0000259" key="1">
    <source>
        <dbReference type="Pfam" id="PF01738"/>
    </source>
</evidence>
<dbReference type="KEGG" id="pym:AK972_4967"/>
<dbReference type="PANTHER" id="PTHR46623">
    <property type="entry name" value="CARBOXYMETHYLENEBUTENOLIDASE-RELATED"/>
    <property type="match status" value="1"/>
</dbReference>
<dbReference type="InterPro" id="IPR002925">
    <property type="entry name" value="Dienelactn_hydro"/>
</dbReference>
<accession>A0A1H2FVP5</accession>
<dbReference type="Gene3D" id="3.40.50.1820">
    <property type="entry name" value="alpha/beta hydrolase"/>
    <property type="match status" value="1"/>
</dbReference>
<keyword evidence="5" id="KW-1185">Reference proteome</keyword>
<dbReference type="InterPro" id="IPR051049">
    <property type="entry name" value="Dienelactone_hydrolase-like"/>
</dbReference>
<protein>
    <submittedName>
        <fullName evidence="3">Dienelactone hydrolase family protein</fullName>
        <ecNumber evidence="2">3.1.-.-</ecNumber>
    </submittedName>
</protein>
<dbReference type="Proteomes" id="UP000546584">
    <property type="component" value="Unassembled WGS sequence"/>
</dbReference>
<sequence>MSKQTAGRSSGRMITFKRPDGADVNGYLASPAVLEGAPAIVVIQEWWGVNDQIKGVANRLAECGYRVLVPDLYRGASTVEEEEAHHLMDGLDFGDAVSQDIKGAVQYLQADSKKVGVTGYCMGGALTLLALNAIPELAAGVVWYGFPPLEYLDASKIKAPLIGHWGTQDAFFNIDTVAELESKLHAAGVDATFHRYLARHAFANETAIGDGRIADTQYDAAWSQLAWDRTLTFFGKTLWQA</sequence>
<dbReference type="RefSeq" id="WP_063033076.1">
    <property type="nucleotide sequence ID" value="NZ_CP012400.2"/>
</dbReference>
<reference evidence="2 5" key="2">
    <citation type="journal article" date="2023" name="Microbiol. Resour. Announc.">
        <title>Whole-genome sequence of Pseudomonas yamanorum OLsAu1 isolated from the edible ectomycorrhizal mushroom Lactarius sp. section Deliciosi.</title>
        <authorList>
            <person name="Ramirez-Mendoza R."/>
            <person name="Angeles-Argaiz R.E."/>
            <person name="Hernandez-Oaxaca D."/>
            <person name="Aguirre-Beltran L."/>
            <person name="Almaraz-Suarez J."/>
            <person name="Perez-Moreno J."/>
        </authorList>
    </citation>
    <scope>NUCLEOTIDE SEQUENCE [LARGE SCALE GENOMIC DNA]</scope>
    <source>
        <strain evidence="2 5">OLsAu1</strain>
    </source>
</reference>
<dbReference type="EC" id="3.1.-.-" evidence="2"/>